<dbReference type="PROSITE" id="PS01124">
    <property type="entry name" value="HTH_ARAC_FAMILY_2"/>
    <property type="match status" value="1"/>
</dbReference>
<dbReference type="SUPFAM" id="SSF46689">
    <property type="entry name" value="Homeodomain-like"/>
    <property type="match status" value="1"/>
</dbReference>
<protein>
    <submittedName>
        <fullName evidence="5">AraC family transcriptional regulator</fullName>
    </submittedName>
</protein>
<keyword evidence="1" id="KW-0805">Transcription regulation</keyword>
<accession>A0A841T034</accession>
<dbReference type="InterPro" id="IPR018062">
    <property type="entry name" value="HTH_AraC-typ_CS"/>
</dbReference>
<keyword evidence="6" id="KW-1185">Reference proteome</keyword>
<dbReference type="GO" id="GO:0003700">
    <property type="term" value="F:DNA-binding transcription factor activity"/>
    <property type="evidence" value="ECO:0007669"/>
    <property type="project" value="InterPro"/>
</dbReference>
<dbReference type="SMART" id="SM00342">
    <property type="entry name" value="HTH_ARAC"/>
    <property type="match status" value="1"/>
</dbReference>
<dbReference type="PANTHER" id="PTHR43280:SF28">
    <property type="entry name" value="HTH-TYPE TRANSCRIPTIONAL ACTIVATOR RHAS"/>
    <property type="match status" value="1"/>
</dbReference>
<feature type="domain" description="HTH araC/xylS-type" evidence="4">
    <location>
        <begin position="189"/>
        <end position="287"/>
    </location>
</feature>
<gene>
    <name evidence="5" type="ORF">H7B67_14035</name>
</gene>
<dbReference type="PRINTS" id="PR00032">
    <property type="entry name" value="HTHARAC"/>
</dbReference>
<dbReference type="Gene3D" id="1.10.10.60">
    <property type="entry name" value="Homeodomain-like"/>
    <property type="match status" value="2"/>
</dbReference>
<evidence type="ECO:0000313" key="6">
    <source>
        <dbReference type="Proteomes" id="UP000535838"/>
    </source>
</evidence>
<dbReference type="InterPro" id="IPR037923">
    <property type="entry name" value="HTH-like"/>
</dbReference>
<dbReference type="PROSITE" id="PS00041">
    <property type="entry name" value="HTH_ARAC_FAMILY_1"/>
    <property type="match status" value="1"/>
</dbReference>
<evidence type="ECO:0000256" key="1">
    <source>
        <dbReference type="ARBA" id="ARBA00023015"/>
    </source>
</evidence>
<name>A0A841T034_9BACL</name>
<dbReference type="AlphaFoldDB" id="A0A841T034"/>
<sequence>MTIFPMNKNLSDYDMIERDFPVHVSINEVRHHFPAHRHDFLECSLVIEGEGYETINGVKHPMSRGTFNLLLPYQIHEIVTTSPTPLRLYNCMFAMELLTASSKIGSAHLQTMLVENRLPYVQIDKEELASFEGLFGSILAEYEARDPFRKDLLPLKLHELLIRFERKRLAIRESRRAEEEQSGRKGVVWPVIEYIHYNYREDLSLTGLSETFRTHPTRLSVEIKKHAGINFMHLLHNIRLRHACSLLVATDMSILDIALEVGFSSYKVFARVFREKQGMTPSEYRQVHYASY</sequence>
<dbReference type="EMBL" id="JACJVQ010000011">
    <property type="protein sequence ID" value="MBB6635237.1"/>
    <property type="molecule type" value="Genomic_DNA"/>
</dbReference>
<keyword evidence="2" id="KW-0238">DNA-binding</keyword>
<keyword evidence="3" id="KW-0804">Transcription</keyword>
<reference evidence="5 6" key="1">
    <citation type="submission" date="2020-08" db="EMBL/GenBank/DDBJ databases">
        <title>Cohnella phylogeny.</title>
        <authorList>
            <person name="Dunlap C."/>
        </authorList>
    </citation>
    <scope>NUCLEOTIDE SEQUENCE [LARGE SCALE GENOMIC DNA]</scope>
    <source>
        <strain evidence="5 6">DSM 25241</strain>
    </source>
</reference>
<dbReference type="RefSeq" id="WP_185120472.1">
    <property type="nucleotide sequence ID" value="NZ_JACJVQ010000011.1"/>
</dbReference>
<evidence type="ECO:0000256" key="3">
    <source>
        <dbReference type="ARBA" id="ARBA00023163"/>
    </source>
</evidence>
<comment type="caution">
    <text evidence="5">The sequence shown here is derived from an EMBL/GenBank/DDBJ whole genome shotgun (WGS) entry which is preliminary data.</text>
</comment>
<organism evidence="5 6">
    <name type="scientific">Cohnella thailandensis</name>
    <dbReference type="NCBI Taxonomy" id="557557"/>
    <lineage>
        <taxon>Bacteria</taxon>
        <taxon>Bacillati</taxon>
        <taxon>Bacillota</taxon>
        <taxon>Bacilli</taxon>
        <taxon>Bacillales</taxon>
        <taxon>Paenibacillaceae</taxon>
        <taxon>Cohnella</taxon>
    </lineage>
</organism>
<dbReference type="PANTHER" id="PTHR43280">
    <property type="entry name" value="ARAC-FAMILY TRANSCRIPTIONAL REGULATOR"/>
    <property type="match status" value="1"/>
</dbReference>
<dbReference type="InterPro" id="IPR014710">
    <property type="entry name" value="RmlC-like_jellyroll"/>
</dbReference>
<dbReference type="InterPro" id="IPR020449">
    <property type="entry name" value="Tscrpt_reg_AraC-type_HTH"/>
</dbReference>
<dbReference type="Gene3D" id="2.60.120.10">
    <property type="entry name" value="Jelly Rolls"/>
    <property type="match status" value="1"/>
</dbReference>
<dbReference type="SUPFAM" id="SSF51215">
    <property type="entry name" value="Regulatory protein AraC"/>
    <property type="match status" value="1"/>
</dbReference>
<dbReference type="InterPro" id="IPR009057">
    <property type="entry name" value="Homeodomain-like_sf"/>
</dbReference>
<dbReference type="Pfam" id="PF12833">
    <property type="entry name" value="HTH_18"/>
    <property type="match status" value="1"/>
</dbReference>
<dbReference type="InterPro" id="IPR018060">
    <property type="entry name" value="HTH_AraC"/>
</dbReference>
<proteinExistence type="predicted"/>
<dbReference type="InterPro" id="IPR003313">
    <property type="entry name" value="AraC-bd"/>
</dbReference>
<evidence type="ECO:0000313" key="5">
    <source>
        <dbReference type="EMBL" id="MBB6635237.1"/>
    </source>
</evidence>
<dbReference type="Proteomes" id="UP000535838">
    <property type="component" value="Unassembled WGS sequence"/>
</dbReference>
<evidence type="ECO:0000256" key="2">
    <source>
        <dbReference type="ARBA" id="ARBA00023125"/>
    </source>
</evidence>
<dbReference type="GO" id="GO:0043565">
    <property type="term" value="F:sequence-specific DNA binding"/>
    <property type="evidence" value="ECO:0007669"/>
    <property type="project" value="InterPro"/>
</dbReference>
<evidence type="ECO:0000259" key="4">
    <source>
        <dbReference type="PROSITE" id="PS01124"/>
    </source>
</evidence>
<dbReference type="Pfam" id="PF02311">
    <property type="entry name" value="AraC_binding"/>
    <property type="match status" value="1"/>
</dbReference>